<gene>
    <name evidence="7" type="ORF">SI7747_10013586</name>
</gene>
<evidence type="ECO:0000256" key="1">
    <source>
        <dbReference type="ARBA" id="ARBA00004877"/>
    </source>
</evidence>
<dbReference type="PANTHER" id="PTHR13778">
    <property type="entry name" value="GLYCOSYLTRANSFERASE 8 DOMAIN-CONTAINING PROTEIN"/>
    <property type="match status" value="1"/>
</dbReference>
<evidence type="ECO:0000313" key="8">
    <source>
        <dbReference type="Proteomes" id="UP001189122"/>
    </source>
</evidence>
<evidence type="ECO:0000256" key="3">
    <source>
        <dbReference type="ARBA" id="ARBA00022676"/>
    </source>
</evidence>
<dbReference type="Proteomes" id="UP001189122">
    <property type="component" value="Unassembled WGS sequence"/>
</dbReference>
<dbReference type="Pfam" id="PF01501">
    <property type="entry name" value="Glyco_transf_8"/>
    <property type="match status" value="1"/>
</dbReference>
<comment type="similarity">
    <text evidence="2 5">Belongs to the glycosyltransferase 8 family.</text>
</comment>
<dbReference type="InterPro" id="IPR050748">
    <property type="entry name" value="Glycosyltrans_8_dom-fam"/>
</dbReference>
<evidence type="ECO:0000256" key="6">
    <source>
        <dbReference type="SAM" id="MobiDB-lite"/>
    </source>
</evidence>
<name>A0A7I8JCG7_SPIIN</name>
<feature type="compositionally biased region" description="Basic and acidic residues" evidence="6">
    <location>
        <begin position="231"/>
        <end position="250"/>
    </location>
</feature>
<dbReference type="GO" id="GO:0005794">
    <property type="term" value="C:Golgi apparatus"/>
    <property type="evidence" value="ECO:0007669"/>
    <property type="project" value="TreeGrafter"/>
</dbReference>
<evidence type="ECO:0000256" key="2">
    <source>
        <dbReference type="ARBA" id="ARBA00006351"/>
    </source>
</evidence>
<dbReference type="EC" id="2.4.1.-" evidence="5"/>
<comment type="pathway">
    <text evidence="1">Glycan metabolism; pectin biosynthesis.</text>
</comment>
<keyword evidence="8" id="KW-1185">Reference proteome</keyword>
<dbReference type="PANTHER" id="PTHR13778:SF5">
    <property type="entry name" value="HEXOSYLTRANSFERASE"/>
    <property type="match status" value="1"/>
</dbReference>
<dbReference type="EMBL" id="LR743597">
    <property type="protein sequence ID" value="CAA2627937.1"/>
    <property type="molecule type" value="Genomic_DNA"/>
</dbReference>
<dbReference type="GO" id="GO:0016757">
    <property type="term" value="F:glycosyltransferase activity"/>
    <property type="evidence" value="ECO:0007669"/>
    <property type="project" value="UniProtKB-KW"/>
</dbReference>
<dbReference type="EMBL" id="CACRZD030000010">
    <property type="protein sequence ID" value="CAA6667193.1"/>
    <property type="molecule type" value="Genomic_DNA"/>
</dbReference>
<feature type="compositionally biased region" description="Low complexity" evidence="6">
    <location>
        <begin position="262"/>
        <end position="272"/>
    </location>
</feature>
<keyword evidence="4" id="KW-0808">Transferase</keyword>
<keyword evidence="3" id="KW-0328">Glycosyltransferase</keyword>
<proteinExistence type="inferred from homology"/>
<feature type="region of interest" description="Disordered" evidence="6">
    <location>
        <begin position="198"/>
        <end position="280"/>
    </location>
</feature>
<accession>A0A7I8JCG7</accession>
<evidence type="ECO:0000256" key="4">
    <source>
        <dbReference type="ARBA" id="ARBA00022679"/>
    </source>
</evidence>
<dbReference type="Gene3D" id="3.90.550.10">
    <property type="entry name" value="Spore Coat Polysaccharide Biosynthesis Protein SpsA, Chain A"/>
    <property type="match status" value="1"/>
</dbReference>
<dbReference type="InterPro" id="IPR029044">
    <property type="entry name" value="Nucleotide-diphossugar_trans"/>
</dbReference>
<organism evidence="7">
    <name type="scientific">Spirodela intermedia</name>
    <name type="common">Intermediate duckweed</name>
    <dbReference type="NCBI Taxonomy" id="51605"/>
    <lineage>
        <taxon>Eukaryota</taxon>
        <taxon>Viridiplantae</taxon>
        <taxon>Streptophyta</taxon>
        <taxon>Embryophyta</taxon>
        <taxon>Tracheophyta</taxon>
        <taxon>Spermatophyta</taxon>
        <taxon>Magnoliopsida</taxon>
        <taxon>Liliopsida</taxon>
        <taxon>Araceae</taxon>
        <taxon>Lemnoideae</taxon>
        <taxon>Spirodela</taxon>
    </lineage>
</organism>
<evidence type="ECO:0000256" key="5">
    <source>
        <dbReference type="RuleBase" id="RU362027"/>
    </source>
</evidence>
<dbReference type="SUPFAM" id="SSF53448">
    <property type="entry name" value="Nucleotide-diphospho-sugar transferases"/>
    <property type="match status" value="1"/>
</dbReference>
<evidence type="ECO:0000313" key="7">
    <source>
        <dbReference type="EMBL" id="CAA2627937.1"/>
    </source>
</evidence>
<reference evidence="7 8" key="1">
    <citation type="submission" date="2019-12" db="EMBL/GenBank/DDBJ databases">
        <authorList>
            <person name="Scholz U."/>
            <person name="Mascher M."/>
            <person name="Fiebig A."/>
        </authorList>
    </citation>
    <scope>NUCLEOTIDE SEQUENCE</scope>
</reference>
<feature type="compositionally biased region" description="Low complexity" evidence="6">
    <location>
        <begin position="198"/>
        <end position="212"/>
    </location>
</feature>
<sequence length="280" mass="30204">MRHHGGVSDLHDQPIFSLHHLLRLPHPLFLLRPTHGSASLRLSPSRFPGGPAFRNAEDCTAGDAVHIAMTLDSNYLRGTMAVVLSVLQHTSCPANIAFHFLAAGADGEPSARAPRRLPLPHLPRPPLRLGPSSRPHLSLHPPRLDQPLNYARIYLVDALPRAVRRVIYLDSDVVVVDDIRALWGVDLRGGWWRRRSIATPTSRSTSRRPSGGTRPGEDLQGEAALLLQHGGDGDGRGEVAQRGVHEDGGKLDGGAEEEEDIPAGVVAAFPAGAGRGDRGR</sequence>
<protein>
    <recommendedName>
        <fullName evidence="5">Hexosyltransferase</fullName>
        <ecNumber evidence="5">2.4.1.-</ecNumber>
    </recommendedName>
</protein>
<dbReference type="InterPro" id="IPR002495">
    <property type="entry name" value="Glyco_trans_8"/>
</dbReference>
<dbReference type="AlphaFoldDB" id="A0A7I8JCG7"/>